<reference evidence="1" key="2">
    <citation type="journal article" date="2024" name="Plant">
        <title>Genomic evolution and insights into agronomic trait innovations of Sesamum species.</title>
        <authorList>
            <person name="Miao H."/>
            <person name="Wang L."/>
            <person name="Qu L."/>
            <person name="Liu H."/>
            <person name="Sun Y."/>
            <person name="Le M."/>
            <person name="Wang Q."/>
            <person name="Wei S."/>
            <person name="Zheng Y."/>
            <person name="Lin W."/>
            <person name="Duan Y."/>
            <person name="Cao H."/>
            <person name="Xiong S."/>
            <person name="Wang X."/>
            <person name="Wei L."/>
            <person name="Li C."/>
            <person name="Ma Q."/>
            <person name="Ju M."/>
            <person name="Zhao R."/>
            <person name="Li G."/>
            <person name="Mu C."/>
            <person name="Tian Q."/>
            <person name="Mei H."/>
            <person name="Zhang T."/>
            <person name="Gao T."/>
            <person name="Zhang H."/>
        </authorList>
    </citation>
    <scope>NUCLEOTIDE SEQUENCE</scope>
    <source>
        <strain evidence="1">KEN1</strain>
    </source>
</reference>
<protein>
    <submittedName>
        <fullName evidence="1">Uncharacterized protein</fullName>
    </submittedName>
</protein>
<comment type="caution">
    <text evidence="1">The sequence shown here is derived from an EMBL/GenBank/DDBJ whole genome shotgun (WGS) entry which is preliminary data.</text>
</comment>
<dbReference type="AlphaFoldDB" id="A0AAW2XG26"/>
<gene>
    <name evidence="1" type="ORF">Slati_1250400</name>
</gene>
<reference evidence="1" key="1">
    <citation type="submission" date="2020-06" db="EMBL/GenBank/DDBJ databases">
        <authorList>
            <person name="Li T."/>
            <person name="Hu X."/>
            <person name="Zhang T."/>
            <person name="Song X."/>
            <person name="Zhang H."/>
            <person name="Dai N."/>
            <person name="Sheng W."/>
            <person name="Hou X."/>
            <person name="Wei L."/>
        </authorList>
    </citation>
    <scope>NUCLEOTIDE SEQUENCE</scope>
    <source>
        <strain evidence="1">KEN1</strain>
        <tissue evidence="1">Leaf</tissue>
    </source>
</reference>
<name>A0AAW2XG26_9LAMI</name>
<evidence type="ECO:0000313" key="1">
    <source>
        <dbReference type="EMBL" id="KAL0452723.1"/>
    </source>
</evidence>
<sequence>MGATPPVCGQRSTLFSSNRSRPCKDGFCIGQDAARIRNTMSILASIAFGTTSLLEFRTRDTSIVILPRITTPRVLAGMDKRALSPVMRISPRARLHLEAIHSELVRPIYSIVYIRQRYINRILLLFTPVFRSPGRFSFFFLLITSLNNTNSIQQHLQCSPLRIVRRFDTRSNQITGLLPINIKKIVIGRGIDQELDNLNRRPRATGSSAVKSSGPVRATSSIDINLATPIIYFKISVLPYREAIKTGVLSSNPIFLEPKLLPYQKLTSSTSQPLSSTSHMKPAKSSVAANSSNFEQFLCKITSFSSCNPASIFKSKGLSLVLEPPHIKP</sequence>
<organism evidence="1">
    <name type="scientific">Sesamum latifolium</name>
    <dbReference type="NCBI Taxonomy" id="2727402"/>
    <lineage>
        <taxon>Eukaryota</taxon>
        <taxon>Viridiplantae</taxon>
        <taxon>Streptophyta</taxon>
        <taxon>Embryophyta</taxon>
        <taxon>Tracheophyta</taxon>
        <taxon>Spermatophyta</taxon>
        <taxon>Magnoliopsida</taxon>
        <taxon>eudicotyledons</taxon>
        <taxon>Gunneridae</taxon>
        <taxon>Pentapetalae</taxon>
        <taxon>asterids</taxon>
        <taxon>lamiids</taxon>
        <taxon>Lamiales</taxon>
        <taxon>Pedaliaceae</taxon>
        <taxon>Sesamum</taxon>
    </lineage>
</organism>
<accession>A0AAW2XG26</accession>
<dbReference type="EMBL" id="JACGWN010000004">
    <property type="protein sequence ID" value="KAL0452723.1"/>
    <property type="molecule type" value="Genomic_DNA"/>
</dbReference>
<proteinExistence type="predicted"/>